<name>A0A7R9EBU2_9NEOP</name>
<dbReference type="PANTHER" id="PTHR35374:SF1">
    <property type="entry name" value="PROTEIN KINASE DOMAIN-CONTAINING PROTEIN"/>
    <property type="match status" value="1"/>
</dbReference>
<dbReference type="AlphaFoldDB" id="A0A7R9EBU2"/>
<dbReference type="PANTHER" id="PTHR35374">
    <property type="entry name" value="CYCLIN-DEPENDENT KINASE 11A-LIKE"/>
    <property type="match status" value="1"/>
</dbReference>
<accession>A0A7R9EBU2</accession>
<gene>
    <name evidence="3" type="ORF">TMSB3V08_LOCUS6863</name>
</gene>
<dbReference type="InterPro" id="IPR058520">
    <property type="entry name" value="DUF8207"/>
</dbReference>
<sequence>MPTSPSDAVPKAYVDSTVNRSFIYISLDSKLMRKDARHFELTLTGERGYKFKRAGIVSTMVMNLKDIICLLNLKMIDDPPFEVSKDDSISFMIEKRPTTSQILHYKQLRDARHESEHVANETFKPITDPLNKMVKALAEPEETEALPETLENNHLLDTYLYSSHAHSDKTYGVRHEGDSTKLGDSRIVFNGRDGTILLNNKTVPYTRGLLELLFRRAPAHYTKDDLKVYKSMLEETNAHRLRNEPYARIKMRAGSKQLGYRLEDMNDIKISNGSLEYHIARTDKGYSECCDSSVHWLGCHIPGMWESSQSVERCSSACPVYNLKEGDDPQILRESSRSGERSSTAWPEEMSPEEENAFCVELDRIEREELDRVKHISELEKNRTYNVRRLEGDEERTDIHYLRQLLEQCDLCSGVRRESCQSNPPPCFQGVACQDTREGVRCGHCPRGYVGDGRTCTPGTTCEENPCFSGAVQVKALEPSLELVSPDTNLDPLPPFHFIEPSLENARKAENDDVVSHPVRVGSLSLQQTLILVDLCNVVHSWYMACLVANTKHIHSRIPVLGPIHYGGVSNASNLMVVIVVRHHVHGSGVSDASNFTVVVFFDAAQCRRSSFDAG</sequence>
<organism evidence="3">
    <name type="scientific">Timema monikensis</name>
    <dbReference type="NCBI Taxonomy" id="170555"/>
    <lineage>
        <taxon>Eukaryota</taxon>
        <taxon>Metazoa</taxon>
        <taxon>Ecdysozoa</taxon>
        <taxon>Arthropoda</taxon>
        <taxon>Hexapoda</taxon>
        <taxon>Insecta</taxon>
        <taxon>Pterygota</taxon>
        <taxon>Neoptera</taxon>
        <taxon>Polyneoptera</taxon>
        <taxon>Phasmatodea</taxon>
        <taxon>Timematodea</taxon>
        <taxon>Timematoidea</taxon>
        <taxon>Timematidae</taxon>
        <taxon>Timema</taxon>
    </lineage>
</organism>
<evidence type="ECO:0000256" key="1">
    <source>
        <dbReference type="SAM" id="MobiDB-lite"/>
    </source>
</evidence>
<dbReference type="Gene3D" id="2.10.25.10">
    <property type="entry name" value="Laminin"/>
    <property type="match status" value="1"/>
</dbReference>
<feature type="domain" description="DUF8207" evidence="2">
    <location>
        <begin position="167"/>
        <end position="256"/>
    </location>
</feature>
<dbReference type="EMBL" id="OB794334">
    <property type="protein sequence ID" value="CAD7430094.1"/>
    <property type="molecule type" value="Genomic_DNA"/>
</dbReference>
<evidence type="ECO:0000259" key="2">
    <source>
        <dbReference type="Pfam" id="PF26634"/>
    </source>
</evidence>
<feature type="region of interest" description="Disordered" evidence="1">
    <location>
        <begin position="329"/>
        <end position="355"/>
    </location>
</feature>
<reference evidence="3" key="1">
    <citation type="submission" date="2020-11" db="EMBL/GenBank/DDBJ databases">
        <authorList>
            <person name="Tran Van P."/>
        </authorList>
    </citation>
    <scope>NUCLEOTIDE SEQUENCE</scope>
</reference>
<feature type="compositionally biased region" description="Basic and acidic residues" evidence="1">
    <location>
        <begin position="329"/>
        <end position="340"/>
    </location>
</feature>
<proteinExistence type="predicted"/>
<dbReference type="Pfam" id="PF26634">
    <property type="entry name" value="DUF8207"/>
    <property type="match status" value="1"/>
</dbReference>
<evidence type="ECO:0000313" key="3">
    <source>
        <dbReference type="EMBL" id="CAD7430094.1"/>
    </source>
</evidence>
<protein>
    <recommendedName>
        <fullName evidence="2">DUF8207 domain-containing protein</fullName>
    </recommendedName>
</protein>